<keyword evidence="12 25" id="KW-0548">Nucleotidyltransferase</keyword>
<feature type="transmembrane region" description="Helical" evidence="24">
    <location>
        <begin position="6"/>
        <end position="23"/>
    </location>
</feature>
<comment type="pathway">
    <text evidence="4">Lipid metabolism.</text>
</comment>
<evidence type="ECO:0000256" key="16">
    <source>
        <dbReference type="ARBA" id="ARBA00023209"/>
    </source>
</evidence>
<keyword evidence="8" id="KW-1003">Cell membrane</keyword>
<dbReference type="GO" id="GO:0016779">
    <property type="term" value="F:nucleotidyltransferase activity"/>
    <property type="evidence" value="ECO:0007669"/>
    <property type="project" value="UniProtKB-KW"/>
</dbReference>
<comment type="similarity">
    <text evidence="5">Belongs to the CDS family.</text>
</comment>
<comment type="subcellular location">
    <subcellularLocation>
        <location evidence="2">Cell membrane</location>
        <topology evidence="2">Multi-pass membrane protein</topology>
    </subcellularLocation>
</comment>
<keyword evidence="26" id="KW-1185">Reference proteome</keyword>
<evidence type="ECO:0000256" key="5">
    <source>
        <dbReference type="ARBA" id="ARBA00010185"/>
    </source>
</evidence>
<evidence type="ECO:0000256" key="4">
    <source>
        <dbReference type="ARBA" id="ARBA00005189"/>
    </source>
</evidence>
<evidence type="ECO:0000256" key="3">
    <source>
        <dbReference type="ARBA" id="ARBA00005119"/>
    </source>
</evidence>
<evidence type="ECO:0000256" key="14">
    <source>
        <dbReference type="ARBA" id="ARBA00023098"/>
    </source>
</evidence>
<name>A0ABV5ZCJ4_9GAMM</name>
<proteinExistence type="inferred from homology"/>
<keyword evidence="10" id="KW-0808">Transferase</keyword>
<dbReference type="PANTHER" id="PTHR46382:SF1">
    <property type="entry name" value="PHOSPHATIDATE CYTIDYLYLTRANSFERASE"/>
    <property type="match status" value="1"/>
</dbReference>
<comment type="catalytic activity">
    <reaction evidence="1">
        <text>a 1,2-diacyl-sn-glycero-3-phosphate + CTP + H(+) = a CDP-1,2-diacyl-sn-glycerol + diphosphate</text>
        <dbReference type="Rhea" id="RHEA:16229"/>
        <dbReference type="ChEBI" id="CHEBI:15378"/>
        <dbReference type="ChEBI" id="CHEBI:33019"/>
        <dbReference type="ChEBI" id="CHEBI:37563"/>
        <dbReference type="ChEBI" id="CHEBI:58332"/>
        <dbReference type="ChEBI" id="CHEBI:58608"/>
        <dbReference type="EC" id="2.7.7.41"/>
    </reaction>
</comment>
<sequence length="266" mass="29019">MFKARFLTALVLAPLMLFGLFVLEGVAFKLFGAAVVFLAAREWAVLCGWRQWLGRYSYATLLTSSLLLVALMPTTWVLTAAVVFWGWAFWAVCRYPQQQWSTPWWLALMGGLVLLPMWSALVHLNQSGGHWWLLFLLLLVWLADTGAYVAGKRFGKRKLAPAVSPGKTWEGVAGAMLAVSLLVLIFIGSGVLSANIGALLLLSWLITLVSILGDLLESMCKRMVGVKDSGTLLPGHGGVLDRIDSLTAALPCFVAALIWLGWLVGS</sequence>
<feature type="transmembrane region" description="Helical" evidence="24">
    <location>
        <begin position="198"/>
        <end position="216"/>
    </location>
</feature>
<evidence type="ECO:0000256" key="15">
    <source>
        <dbReference type="ARBA" id="ARBA00023136"/>
    </source>
</evidence>
<evidence type="ECO:0000313" key="25">
    <source>
        <dbReference type="EMBL" id="MFB9887002.1"/>
    </source>
</evidence>
<evidence type="ECO:0000256" key="22">
    <source>
        <dbReference type="ARBA" id="ARBA00032743"/>
    </source>
</evidence>
<feature type="transmembrane region" description="Helical" evidence="24">
    <location>
        <begin position="171"/>
        <end position="192"/>
    </location>
</feature>
<evidence type="ECO:0000256" key="7">
    <source>
        <dbReference type="ARBA" id="ARBA00019373"/>
    </source>
</evidence>
<evidence type="ECO:0000256" key="6">
    <source>
        <dbReference type="ARBA" id="ARBA00012487"/>
    </source>
</evidence>
<dbReference type="PANTHER" id="PTHR46382">
    <property type="entry name" value="PHOSPHATIDATE CYTIDYLYLTRANSFERASE"/>
    <property type="match status" value="1"/>
</dbReference>
<keyword evidence="14" id="KW-0443">Lipid metabolism</keyword>
<evidence type="ECO:0000256" key="1">
    <source>
        <dbReference type="ARBA" id="ARBA00001698"/>
    </source>
</evidence>
<evidence type="ECO:0000256" key="23">
    <source>
        <dbReference type="ARBA" id="ARBA00033406"/>
    </source>
</evidence>
<keyword evidence="11 24" id="KW-0812">Transmembrane</keyword>
<feature type="transmembrane region" description="Helical" evidence="24">
    <location>
        <begin position="246"/>
        <end position="265"/>
    </location>
</feature>
<keyword evidence="17" id="KW-1208">Phospholipid metabolism</keyword>
<evidence type="ECO:0000256" key="10">
    <source>
        <dbReference type="ARBA" id="ARBA00022679"/>
    </source>
</evidence>
<evidence type="ECO:0000256" key="19">
    <source>
        <dbReference type="ARBA" id="ARBA00031825"/>
    </source>
</evidence>
<evidence type="ECO:0000256" key="24">
    <source>
        <dbReference type="SAM" id="Phobius"/>
    </source>
</evidence>
<dbReference type="EC" id="2.7.7.41" evidence="6"/>
<accession>A0ABV5ZCJ4</accession>
<evidence type="ECO:0000256" key="20">
    <source>
        <dbReference type="ARBA" id="ARBA00032253"/>
    </source>
</evidence>
<evidence type="ECO:0000256" key="2">
    <source>
        <dbReference type="ARBA" id="ARBA00004651"/>
    </source>
</evidence>
<evidence type="ECO:0000256" key="18">
    <source>
        <dbReference type="ARBA" id="ARBA00029893"/>
    </source>
</evidence>
<comment type="pathway">
    <text evidence="3">Phospholipid metabolism; CDP-diacylglycerol biosynthesis; CDP-diacylglycerol from sn-glycerol 3-phosphate: step 3/3.</text>
</comment>
<organism evidence="25 26">
    <name type="scientific">Balneatrix alpica</name>
    <dbReference type="NCBI Taxonomy" id="75684"/>
    <lineage>
        <taxon>Bacteria</taxon>
        <taxon>Pseudomonadati</taxon>
        <taxon>Pseudomonadota</taxon>
        <taxon>Gammaproteobacteria</taxon>
        <taxon>Oceanospirillales</taxon>
        <taxon>Balneatrichaceae</taxon>
        <taxon>Balneatrix</taxon>
    </lineage>
</organism>
<dbReference type="Proteomes" id="UP001589628">
    <property type="component" value="Unassembled WGS sequence"/>
</dbReference>
<reference evidence="25 26" key="1">
    <citation type="submission" date="2024-09" db="EMBL/GenBank/DDBJ databases">
        <authorList>
            <person name="Sun Q."/>
            <person name="Mori K."/>
        </authorList>
    </citation>
    <scope>NUCLEOTIDE SEQUENCE [LARGE SCALE GENOMIC DNA]</scope>
    <source>
        <strain evidence="25 26">ATCC 51285</strain>
    </source>
</reference>
<keyword evidence="16" id="KW-0594">Phospholipid biosynthesis</keyword>
<evidence type="ECO:0000256" key="11">
    <source>
        <dbReference type="ARBA" id="ARBA00022692"/>
    </source>
</evidence>
<evidence type="ECO:0000256" key="17">
    <source>
        <dbReference type="ARBA" id="ARBA00023264"/>
    </source>
</evidence>
<keyword evidence="13 24" id="KW-1133">Transmembrane helix</keyword>
<evidence type="ECO:0000256" key="12">
    <source>
        <dbReference type="ARBA" id="ARBA00022695"/>
    </source>
</evidence>
<keyword evidence="15 24" id="KW-0472">Membrane</keyword>
<protein>
    <recommendedName>
        <fullName evidence="7">Phosphatidate cytidylyltransferase</fullName>
        <ecNumber evidence="6">2.7.7.41</ecNumber>
    </recommendedName>
    <alternativeName>
        <fullName evidence="20">CDP-DAG synthase</fullName>
    </alternativeName>
    <alternativeName>
        <fullName evidence="22">CDP-DG synthase</fullName>
    </alternativeName>
    <alternativeName>
        <fullName evidence="18">CDP-diacylglycerol synthase</fullName>
    </alternativeName>
    <alternativeName>
        <fullName evidence="21">CDP-diglyceride pyrophosphorylase</fullName>
    </alternativeName>
    <alternativeName>
        <fullName evidence="23">CDP-diglyceride synthase</fullName>
    </alternativeName>
    <alternativeName>
        <fullName evidence="19">CTP:phosphatidate cytidylyltransferase</fullName>
    </alternativeName>
</protein>
<evidence type="ECO:0000256" key="21">
    <source>
        <dbReference type="ARBA" id="ARBA00032396"/>
    </source>
</evidence>
<evidence type="ECO:0000256" key="13">
    <source>
        <dbReference type="ARBA" id="ARBA00022989"/>
    </source>
</evidence>
<gene>
    <name evidence="25" type="ORF">ACFFLH_11295</name>
</gene>
<feature type="transmembrane region" description="Helical" evidence="24">
    <location>
        <begin position="65"/>
        <end position="92"/>
    </location>
</feature>
<dbReference type="Pfam" id="PF01148">
    <property type="entry name" value="CTP_transf_1"/>
    <property type="match status" value="1"/>
</dbReference>
<dbReference type="EMBL" id="JBHLZN010000003">
    <property type="protein sequence ID" value="MFB9887002.1"/>
    <property type="molecule type" value="Genomic_DNA"/>
</dbReference>
<evidence type="ECO:0000313" key="26">
    <source>
        <dbReference type="Proteomes" id="UP001589628"/>
    </source>
</evidence>
<keyword evidence="9" id="KW-0444">Lipid biosynthesis</keyword>
<feature type="transmembrane region" description="Helical" evidence="24">
    <location>
        <begin position="130"/>
        <end position="150"/>
    </location>
</feature>
<feature type="transmembrane region" description="Helical" evidence="24">
    <location>
        <begin position="30"/>
        <end position="53"/>
    </location>
</feature>
<evidence type="ECO:0000256" key="8">
    <source>
        <dbReference type="ARBA" id="ARBA00022475"/>
    </source>
</evidence>
<dbReference type="RefSeq" id="WP_027312180.1">
    <property type="nucleotide sequence ID" value="NZ_JAUESS010000001.1"/>
</dbReference>
<comment type="caution">
    <text evidence="25">The sequence shown here is derived from an EMBL/GenBank/DDBJ whole genome shotgun (WGS) entry which is preliminary data.</text>
</comment>
<evidence type="ECO:0000256" key="9">
    <source>
        <dbReference type="ARBA" id="ARBA00022516"/>
    </source>
</evidence>
<feature type="transmembrane region" description="Helical" evidence="24">
    <location>
        <begin position="104"/>
        <end position="124"/>
    </location>
</feature>